<dbReference type="OrthoDB" id="5280838at2759"/>
<organism evidence="2 3">
    <name type="scientific">Periconia digitata</name>
    <dbReference type="NCBI Taxonomy" id="1303443"/>
    <lineage>
        <taxon>Eukaryota</taxon>
        <taxon>Fungi</taxon>
        <taxon>Dikarya</taxon>
        <taxon>Ascomycota</taxon>
        <taxon>Pezizomycotina</taxon>
        <taxon>Dothideomycetes</taxon>
        <taxon>Pleosporomycetidae</taxon>
        <taxon>Pleosporales</taxon>
        <taxon>Massarineae</taxon>
        <taxon>Periconiaceae</taxon>
        <taxon>Periconia</taxon>
    </lineage>
</organism>
<dbReference type="Proteomes" id="UP001152607">
    <property type="component" value="Unassembled WGS sequence"/>
</dbReference>
<dbReference type="EMBL" id="CAOQHR010000004">
    <property type="protein sequence ID" value="CAI6333423.1"/>
    <property type="molecule type" value="Genomic_DNA"/>
</dbReference>
<evidence type="ECO:0000313" key="3">
    <source>
        <dbReference type="Proteomes" id="UP001152607"/>
    </source>
</evidence>
<reference evidence="2" key="1">
    <citation type="submission" date="2023-01" db="EMBL/GenBank/DDBJ databases">
        <authorList>
            <person name="Van Ghelder C."/>
            <person name="Rancurel C."/>
        </authorList>
    </citation>
    <scope>NUCLEOTIDE SEQUENCE</scope>
    <source>
        <strain evidence="2">CNCM I-4278</strain>
    </source>
</reference>
<name>A0A9W4XJ09_9PLEO</name>
<dbReference type="PANTHER" id="PTHR38119:SF1">
    <property type="entry name" value="BTB DOMAIN-CONTAINING PROTEIN"/>
    <property type="match status" value="1"/>
</dbReference>
<protein>
    <recommendedName>
        <fullName evidence="4">BTB domain-containing protein</fullName>
    </recommendedName>
</protein>
<keyword evidence="3" id="KW-1185">Reference proteome</keyword>
<evidence type="ECO:0000313" key="2">
    <source>
        <dbReference type="EMBL" id="CAI6333423.1"/>
    </source>
</evidence>
<dbReference type="PANTHER" id="PTHR38119">
    <property type="entry name" value="BTB DOMAIN-CONTAINING PROTEIN-RELATED"/>
    <property type="match status" value="1"/>
</dbReference>
<gene>
    <name evidence="2" type="ORF">PDIGIT_LOCUS6461</name>
</gene>
<sequence length="412" mass="46481">MTMSNPGTHLAPPSSSPKPNGSFPMFDNGNVVIQSKLASSYNQTMQLHGAILTQHSPYFSRTIKLRACAWHYFTIESSNDGQINLISHDSQLSNRPVTNALEPCHATLIDGVKIKLEDEDSEIKPESKTGTEVEVNATRSYTQVLALFYDIQLSSFPHPVAKVLGIAERLVQTSIELECLPIVRPHLGKLLGEYRHDLFVAIKNDPPRWIKLGEALENKSIYAECLVHMVGAFPTWPWSPASRASISPELRQLISKKRRDIDQLKVDIEKDLLVVSLPYNERPLDPTERDQTETWLVVAVFRDQLAQKIYRLDPHYSSEALLKQGTFYRSLAKGLFEPLDGERVRRACQGIMRAEWKELLDDLEMLKKYASEVVLPLAFNGLMIDPDANGVGYLTCAKVEDDDIPWLRARSS</sequence>
<proteinExistence type="predicted"/>
<dbReference type="AlphaFoldDB" id="A0A9W4XJ09"/>
<accession>A0A9W4XJ09</accession>
<evidence type="ECO:0008006" key="4">
    <source>
        <dbReference type="Google" id="ProtNLM"/>
    </source>
</evidence>
<feature type="region of interest" description="Disordered" evidence="1">
    <location>
        <begin position="1"/>
        <end position="25"/>
    </location>
</feature>
<evidence type="ECO:0000256" key="1">
    <source>
        <dbReference type="SAM" id="MobiDB-lite"/>
    </source>
</evidence>
<comment type="caution">
    <text evidence="2">The sequence shown here is derived from an EMBL/GenBank/DDBJ whole genome shotgun (WGS) entry which is preliminary data.</text>
</comment>